<dbReference type="Proteomes" id="UP001341281">
    <property type="component" value="Chromosome 09"/>
</dbReference>
<reference evidence="1 2" key="1">
    <citation type="submission" date="2024-02" db="EMBL/GenBank/DDBJ databases">
        <title>High-quality chromosome-scale genome assembly of Pensacola bahiagrass (Paspalum notatum Flugge var. saurae).</title>
        <authorList>
            <person name="Vega J.M."/>
            <person name="Podio M."/>
            <person name="Orjuela J."/>
            <person name="Siena L.A."/>
            <person name="Pessino S.C."/>
            <person name="Combes M.C."/>
            <person name="Mariac C."/>
            <person name="Albertini E."/>
            <person name="Pupilli F."/>
            <person name="Ortiz J.P.A."/>
            <person name="Leblanc O."/>
        </authorList>
    </citation>
    <scope>NUCLEOTIDE SEQUENCE [LARGE SCALE GENOMIC DNA]</scope>
    <source>
        <strain evidence="1">R1</strain>
        <tissue evidence="1">Leaf</tissue>
    </source>
</reference>
<dbReference type="EMBL" id="CP144753">
    <property type="protein sequence ID" value="WVZ94389.1"/>
    <property type="molecule type" value="Genomic_DNA"/>
</dbReference>
<accession>A0AAQ3US01</accession>
<evidence type="ECO:0000313" key="1">
    <source>
        <dbReference type="EMBL" id="WVZ94389.1"/>
    </source>
</evidence>
<gene>
    <name evidence="1" type="ORF">U9M48_040288</name>
</gene>
<name>A0AAQ3US01_PASNO</name>
<keyword evidence="2" id="KW-1185">Reference proteome</keyword>
<evidence type="ECO:0000313" key="2">
    <source>
        <dbReference type="Proteomes" id="UP001341281"/>
    </source>
</evidence>
<organism evidence="1 2">
    <name type="scientific">Paspalum notatum var. saurae</name>
    <dbReference type="NCBI Taxonomy" id="547442"/>
    <lineage>
        <taxon>Eukaryota</taxon>
        <taxon>Viridiplantae</taxon>
        <taxon>Streptophyta</taxon>
        <taxon>Embryophyta</taxon>
        <taxon>Tracheophyta</taxon>
        <taxon>Spermatophyta</taxon>
        <taxon>Magnoliopsida</taxon>
        <taxon>Liliopsida</taxon>
        <taxon>Poales</taxon>
        <taxon>Poaceae</taxon>
        <taxon>PACMAD clade</taxon>
        <taxon>Panicoideae</taxon>
        <taxon>Andropogonodae</taxon>
        <taxon>Paspaleae</taxon>
        <taxon>Paspalinae</taxon>
        <taxon>Paspalum</taxon>
    </lineage>
</organism>
<sequence length="128" mass="13664">MATSNTTYGRRVERCRQQREPAVVEDERAQDATVVELSPAAAENLTTSRSTMTRGITLAHTTLAGSPTGYAAWSTSVATSSRSQCGRTARSARNILLAVGRRTSPLPRCWANSVCARLCSARFADGSG</sequence>
<proteinExistence type="predicted"/>
<protein>
    <submittedName>
        <fullName evidence="1">Uncharacterized protein</fullName>
    </submittedName>
</protein>
<dbReference type="AlphaFoldDB" id="A0AAQ3US01"/>